<proteinExistence type="inferred from homology"/>
<evidence type="ECO:0000256" key="3">
    <source>
        <dbReference type="ARBA" id="ARBA00022475"/>
    </source>
</evidence>
<gene>
    <name evidence="13" type="ORF">POM99_16765</name>
</gene>
<evidence type="ECO:0000313" key="14">
    <source>
        <dbReference type="Proteomes" id="UP001222770"/>
    </source>
</evidence>
<accession>A0ABT6CQW4</accession>
<keyword evidence="3" id="KW-1003">Cell membrane</keyword>
<evidence type="ECO:0000259" key="12">
    <source>
        <dbReference type="Pfam" id="PF12019"/>
    </source>
</evidence>
<evidence type="ECO:0000256" key="6">
    <source>
        <dbReference type="ARBA" id="ARBA00022692"/>
    </source>
</evidence>
<dbReference type="InterPro" id="IPR012902">
    <property type="entry name" value="N_methyl_site"/>
</dbReference>
<reference evidence="13 14" key="1">
    <citation type="submission" date="2023-03" db="EMBL/GenBank/DDBJ databases">
        <title>Novosphingobium cyanobacteriorum sp. nov., isolated from a eutrophic reservoir during the Microcystis bloom period.</title>
        <authorList>
            <person name="Kang M."/>
            <person name="Le V."/>
            <person name="Ko S.-R."/>
            <person name="Lee S.-A."/>
            <person name="Ahn C.-Y."/>
        </authorList>
    </citation>
    <scope>NUCLEOTIDE SEQUENCE [LARGE SCALE GENOMIC DNA]</scope>
    <source>
        <strain evidence="13 14">HBC54</strain>
    </source>
</reference>
<comment type="caution">
    <text evidence="13">The sequence shown here is derived from an EMBL/GenBank/DDBJ whole genome shotgun (WGS) entry which is preliminary data.</text>
</comment>
<keyword evidence="4" id="KW-0488">Methylation</keyword>
<dbReference type="Proteomes" id="UP001222770">
    <property type="component" value="Unassembled WGS sequence"/>
</dbReference>
<comment type="similarity">
    <text evidence="9">Belongs to the GSP H family.</text>
</comment>
<evidence type="ECO:0000256" key="5">
    <source>
        <dbReference type="ARBA" id="ARBA00022519"/>
    </source>
</evidence>
<dbReference type="InterPro" id="IPR002416">
    <property type="entry name" value="T2SS_protein-GspH"/>
</dbReference>
<evidence type="ECO:0000256" key="7">
    <source>
        <dbReference type="ARBA" id="ARBA00022989"/>
    </source>
</evidence>
<keyword evidence="7 11" id="KW-1133">Transmembrane helix</keyword>
<name>A0ABT6CQW4_9SPHN</name>
<comment type="subcellular location">
    <subcellularLocation>
        <location evidence="1">Cell inner membrane</location>
        <topology evidence="1">Single-pass membrane protein</topology>
    </subcellularLocation>
</comment>
<protein>
    <recommendedName>
        <fullName evidence="2">Type II secretion system protein H</fullName>
    </recommendedName>
    <alternativeName>
        <fullName evidence="10">General secretion pathway protein H</fullName>
    </alternativeName>
</protein>
<feature type="transmembrane region" description="Helical" evidence="11">
    <location>
        <begin position="12"/>
        <end position="35"/>
    </location>
</feature>
<dbReference type="NCBIfam" id="TIGR02532">
    <property type="entry name" value="IV_pilin_GFxxxE"/>
    <property type="match status" value="1"/>
</dbReference>
<keyword evidence="14" id="KW-1185">Reference proteome</keyword>
<dbReference type="RefSeq" id="WP_277279633.1">
    <property type="nucleotide sequence ID" value="NZ_JAROCY010000017.1"/>
</dbReference>
<dbReference type="SUPFAM" id="SSF54523">
    <property type="entry name" value="Pili subunits"/>
    <property type="match status" value="1"/>
</dbReference>
<evidence type="ECO:0000256" key="8">
    <source>
        <dbReference type="ARBA" id="ARBA00023136"/>
    </source>
</evidence>
<evidence type="ECO:0000256" key="1">
    <source>
        <dbReference type="ARBA" id="ARBA00004377"/>
    </source>
</evidence>
<dbReference type="PRINTS" id="PR00885">
    <property type="entry name" value="BCTERIALGSPH"/>
</dbReference>
<keyword evidence="8 11" id="KW-0472">Membrane</keyword>
<dbReference type="InterPro" id="IPR045584">
    <property type="entry name" value="Pilin-like"/>
</dbReference>
<dbReference type="Pfam" id="PF07963">
    <property type="entry name" value="N_methyl"/>
    <property type="match status" value="1"/>
</dbReference>
<keyword evidence="5" id="KW-0997">Cell inner membrane</keyword>
<dbReference type="EMBL" id="JAROCY010000017">
    <property type="protein sequence ID" value="MDF8334862.1"/>
    <property type="molecule type" value="Genomic_DNA"/>
</dbReference>
<dbReference type="Pfam" id="PF12019">
    <property type="entry name" value="GspH"/>
    <property type="match status" value="1"/>
</dbReference>
<organism evidence="13 14">
    <name type="scientific">Novosphingobium cyanobacteriorum</name>
    <dbReference type="NCBI Taxonomy" id="3024215"/>
    <lineage>
        <taxon>Bacteria</taxon>
        <taxon>Pseudomonadati</taxon>
        <taxon>Pseudomonadota</taxon>
        <taxon>Alphaproteobacteria</taxon>
        <taxon>Sphingomonadales</taxon>
        <taxon>Sphingomonadaceae</taxon>
        <taxon>Novosphingobium</taxon>
    </lineage>
</organism>
<dbReference type="InterPro" id="IPR022346">
    <property type="entry name" value="T2SS_GspH"/>
</dbReference>
<evidence type="ECO:0000256" key="2">
    <source>
        <dbReference type="ARBA" id="ARBA00021549"/>
    </source>
</evidence>
<feature type="domain" description="General secretion pathway GspH" evidence="12">
    <location>
        <begin position="45"/>
        <end position="143"/>
    </location>
</feature>
<sequence length="150" mass="16241">MNAAIHLRRNGFSLVEMMVVLFVMGLLAAVVVMTLPGDEAALRNEAERMAARTVAARDQAIATASPVSLVVGDAGYYFERRDDGRWLPLSGFELTAWSKGTQAAVGEGRTRLVFDSLGLASADATVRLARDDRRLAVHIARNGQVRLDAQ</sequence>
<evidence type="ECO:0000256" key="4">
    <source>
        <dbReference type="ARBA" id="ARBA00022481"/>
    </source>
</evidence>
<dbReference type="Gene3D" id="3.55.40.10">
    <property type="entry name" value="minor pseudopilin epsh domain"/>
    <property type="match status" value="1"/>
</dbReference>
<keyword evidence="6 11" id="KW-0812">Transmembrane</keyword>
<evidence type="ECO:0000256" key="10">
    <source>
        <dbReference type="ARBA" id="ARBA00030775"/>
    </source>
</evidence>
<evidence type="ECO:0000256" key="9">
    <source>
        <dbReference type="ARBA" id="ARBA00025772"/>
    </source>
</evidence>
<evidence type="ECO:0000313" key="13">
    <source>
        <dbReference type="EMBL" id="MDF8334862.1"/>
    </source>
</evidence>
<evidence type="ECO:0000256" key="11">
    <source>
        <dbReference type="SAM" id="Phobius"/>
    </source>
</evidence>